<evidence type="ECO:0000313" key="2">
    <source>
        <dbReference type="Proteomes" id="UP001138961"/>
    </source>
</evidence>
<proteinExistence type="predicted"/>
<name>A0ABS8BTC5_9RHOB</name>
<sequence>MTRFLTTVSALAWLAACGDGQPLFEDVQSDAQVADDDDLDLPPGTEDVSASSDIFRFEARNSQGGGLVTDVSYNAANDTFSVDNLGFDGENVYTRKTGALATLGTTRVYEADATVRDFLTGDPVSQIVPYVALYGVSKNRVDGDPRTSFAIVRTGGYAGYGFGGYVYERNGGTVLPNEGQATFSGDYAGVRVFAPARSQLEYVTGKMSIDIDFEDFNANDAVKGAITNRRFFDENGVRIVTGTGPDDLQSPNVPIIVVEGSKSLSTAGEIEVELQNFILNESGVLEPYEGGKFTGIIAGDTTSGSGGEIVGVVVLESEDPRFEGITAQETGGVILYR</sequence>
<organism evidence="1 2">
    <name type="scientific">Loktanella gaetbuli</name>
    <dbReference type="NCBI Taxonomy" id="2881335"/>
    <lineage>
        <taxon>Bacteria</taxon>
        <taxon>Pseudomonadati</taxon>
        <taxon>Pseudomonadota</taxon>
        <taxon>Alphaproteobacteria</taxon>
        <taxon>Rhodobacterales</taxon>
        <taxon>Roseobacteraceae</taxon>
        <taxon>Loktanella</taxon>
    </lineage>
</organism>
<keyword evidence="2" id="KW-1185">Reference proteome</keyword>
<dbReference type="EMBL" id="JAJATZ010000002">
    <property type="protein sequence ID" value="MCB5198726.1"/>
    <property type="molecule type" value="Genomic_DNA"/>
</dbReference>
<gene>
    <name evidence="1" type="ORF">LGQ03_05690</name>
</gene>
<reference evidence="1" key="1">
    <citation type="submission" date="2021-10" db="EMBL/GenBank/DDBJ databases">
        <title>Loktanella gaetbuli sp. nov., isolated from a tidal flat.</title>
        <authorList>
            <person name="Park S."/>
            <person name="Yoon J.-H."/>
        </authorList>
    </citation>
    <scope>NUCLEOTIDE SEQUENCE</scope>
    <source>
        <strain evidence="1">TSTF-M6</strain>
    </source>
</reference>
<protein>
    <recommendedName>
        <fullName evidence="3">Transferrin-binding protein B C-lobe/N-lobe beta barrel domain-containing protein</fullName>
    </recommendedName>
</protein>
<dbReference type="PROSITE" id="PS51257">
    <property type="entry name" value="PROKAR_LIPOPROTEIN"/>
    <property type="match status" value="1"/>
</dbReference>
<evidence type="ECO:0000313" key="1">
    <source>
        <dbReference type="EMBL" id="MCB5198726.1"/>
    </source>
</evidence>
<comment type="caution">
    <text evidence="1">The sequence shown here is derived from an EMBL/GenBank/DDBJ whole genome shotgun (WGS) entry which is preliminary data.</text>
</comment>
<dbReference type="RefSeq" id="WP_226747616.1">
    <property type="nucleotide sequence ID" value="NZ_JAJATZ010000002.1"/>
</dbReference>
<accession>A0ABS8BTC5</accession>
<evidence type="ECO:0008006" key="3">
    <source>
        <dbReference type="Google" id="ProtNLM"/>
    </source>
</evidence>
<dbReference type="Proteomes" id="UP001138961">
    <property type="component" value="Unassembled WGS sequence"/>
</dbReference>